<dbReference type="EMBL" id="JAGGLU010000003">
    <property type="protein sequence ID" value="MBP2057580.1"/>
    <property type="molecule type" value="Genomic_DNA"/>
</dbReference>
<comment type="caution">
    <text evidence="2">The sequence shown here is derived from an EMBL/GenBank/DDBJ whole genome shotgun (WGS) entry which is preliminary data.</text>
</comment>
<keyword evidence="1" id="KW-1133">Transmembrane helix</keyword>
<organism evidence="2 3">
    <name type="scientific">Lactobacillus colini</name>
    <dbReference type="NCBI Taxonomy" id="1819254"/>
    <lineage>
        <taxon>Bacteria</taxon>
        <taxon>Bacillati</taxon>
        <taxon>Bacillota</taxon>
        <taxon>Bacilli</taxon>
        <taxon>Lactobacillales</taxon>
        <taxon>Lactobacillaceae</taxon>
        <taxon>Lactobacillus</taxon>
    </lineage>
</organism>
<keyword evidence="1" id="KW-0472">Membrane</keyword>
<sequence length="73" mass="8401">MYFTLLSITGFLLILVAFLLVFSFDSKLSVKVHRIMQFIAITLLILVFVITFILFTKPAILISENFINLNFIT</sequence>
<gene>
    <name evidence="2" type="ORF">J2Z60_000751</name>
</gene>
<evidence type="ECO:0000313" key="3">
    <source>
        <dbReference type="Proteomes" id="UP001519292"/>
    </source>
</evidence>
<protein>
    <submittedName>
        <fullName evidence="2">Uncharacterized membrane protein (DUF485 family)</fullName>
    </submittedName>
</protein>
<evidence type="ECO:0000313" key="2">
    <source>
        <dbReference type="EMBL" id="MBP2057580.1"/>
    </source>
</evidence>
<dbReference type="Proteomes" id="UP001519292">
    <property type="component" value="Unassembled WGS sequence"/>
</dbReference>
<evidence type="ECO:0000256" key="1">
    <source>
        <dbReference type="SAM" id="Phobius"/>
    </source>
</evidence>
<accession>A0ABS4MD20</accession>
<name>A0ABS4MD20_9LACO</name>
<feature type="transmembrane region" description="Helical" evidence="1">
    <location>
        <begin position="6"/>
        <end position="24"/>
    </location>
</feature>
<keyword evidence="1" id="KW-0812">Transmembrane</keyword>
<reference evidence="2 3" key="1">
    <citation type="submission" date="2021-03" db="EMBL/GenBank/DDBJ databases">
        <title>Genomic Encyclopedia of Type Strains, Phase IV (KMG-IV): sequencing the most valuable type-strain genomes for metagenomic binning, comparative biology and taxonomic classification.</title>
        <authorList>
            <person name="Goeker M."/>
        </authorList>
    </citation>
    <scope>NUCLEOTIDE SEQUENCE [LARGE SCALE GENOMIC DNA]</scope>
    <source>
        <strain evidence="2 3">DSM 101872</strain>
    </source>
</reference>
<feature type="transmembrane region" description="Helical" evidence="1">
    <location>
        <begin position="36"/>
        <end position="55"/>
    </location>
</feature>
<proteinExistence type="predicted"/>
<keyword evidence="3" id="KW-1185">Reference proteome</keyword>